<gene>
    <name evidence="5" type="ORF">PBRASI_LOCUS7006</name>
</gene>
<feature type="non-terminal residue" evidence="5">
    <location>
        <position position="1"/>
    </location>
</feature>
<keyword evidence="2" id="KW-0539">Nucleus</keyword>
<feature type="region of interest" description="Disordered" evidence="3">
    <location>
        <begin position="205"/>
        <end position="240"/>
    </location>
</feature>
<keyword evidence="6" id="KW-1185">Reference proteome</keyword>
<comment type="caution">
    <text evidence="5">The sequence shown here is derived from an EMBL/GenBank/DDBJ whole genome shotgun (WGS) entry which is preliminary data.</text>
</comment>
<dbReference type="OrthoDB" id="5364245at2759"/>
<evidence type="ECO:0000259" key="4">
    <source>
        <dbReference type="PROSITE" id="PS51204"/>
    </source>
</evidence>
<evidence type="ECO:0000256" key="1">
    <source>
        <dbReference type="ARBA" id="ARBA00004123"/>
    </source>
</evidence>
<dbReference type="Proteomes" id="UP000789739">
    <property type="component" value="Unassembled WGS sequence"/>
</dbReference>
<feature type="compositionally biased region" description="Polar residues" evidence="3">
    <location>
        <begin position="216"/>
        <end position="240"/>
    </location>
</feature>
<feature type="compositionally biased region" description="Low complexity" evidence="3">
    <location>
        <begin position="111"/>
        <end position="142"/>
    </location>
</feature>
<dbReference type="GO" id="GO:0035267">
    <property type="term" value="C:NuA4 histone acetyltransferase complex"/>
    <property type="evidence" value="ECO:0007669"/>
    <property type="project" value="TreeGrafter"/>
</dbReference>
<name>A0A9N9GAK8_9GLOM</name>
<proteinExistence type="predicted"/>
<sequence length="508" mass="57374">MDKETSSESKGREIKNYYGSSKLNIQKLRETVSETKKKEIKGIIARHEALFKELFYTIESEKNDGSDWNQVDKKLHSYLQERRLQYESAESATQKEVLKPYELRISTTLTSSAANASSTRPGAGPSSASTEPSTPIEPSPTTKRPKRIPPPPIERMVTRAASGAIAPKSVDEILKDAERNAHPYSPISASATSPQSAKFPLKLSVNTHQRKDSKRITSGRSPDSARTPTTHMIPRQSEQSRPFDREAILAHYQEAPLHAVLQEFNKVILTSDWQLAQEEVRMVKVLKEIEERKVNQTLSTRQRERFRDPTRLPILWDVLLYQMNLMAIDFYEERKLKKLWAYQLAHACAEWHNSSEEKKLTLCVRRLNSQKAVSIQPYIIIKLEEDSGPIEGDQTDGIKRNIGTTGVMRDEVMVDVCSVQDQESSIFGKKLTKTTDSATSHQLSPNDCERLRERISAMSFNQSIFPLPEGVESAEELFPELPVLGASGLPNGYYMDPCDYGPLVPLSP</sequence>
<dbReference type="PANTHER" id="PTHR46459">
    <property type="entry name" value="E1A-BINDING PROTEIN P400-RELATED"/>
    <property type="match status" value="1"/>
</dbReference>
<dbReference type="PANTHER" id="PTHR46459:SF1">
    <property type="entry name" value="E1A-BINDING PROTEIN P400"/>
    <property type="match status" value="1"/>
</dbReference>
<feature type="region of interest" description="Disordered" evidence="3">
    <location>
        <begin position="111"/>
        <end position="153"/>
    </location>
</feature>
<dbReference type="GO" id="GO:0003682">
    <property type="term" value="F:chromatin binding"/>
    <property type="evidence" value="ECO:0007669"/>
    <property type="project" value="TreeGrafter"/>
</dbReference>
<organism evidence="5 6">
    <name type="scientific">Paraglomus brasilianum</name>
    <dbReference type="NCBI Taxonomy" id="144538"/>
    <lineage>
        <taxon>Eukaryota</taxon>
        <taxon>Fungi</taxon>
        <taxon>Fungi incertae sedis</taxon>
        <taxon>Mucoromycota</taxon>
        <taxon>Glomeromycotina</taxon>
        <taxon>Glomeromycetes</taxon>
        <taxon>Paraglomerales</taxon>
        <taxon>Paraglomeraceae</taxon>
        <taxon>Paraglomus</taxon>
    </lineage>
</organism>
<evidence type="ECO:0000256" key="3">
    <source>
        <dbReference type="SAM" id="MobiDB-lite"/>
    </source>
</evidence>
<dbReference type="InterPro" id="IPR014012">
    <property type="entry name" value="HSA_dom"/>
</dbReference>
<feature type="domain" description="HSA" evidence="4">
    <location>
        <begin position="303"/>
        <end position="377"/>
    </location>
</feature>
<dbReference type="Pfam" id="PF07529">
    <property type="entry name" value="HSA"/>
    <property type="match status" value="1"/>
</dbReference>
<dbReference type="EMBL" id="CAJVPI010001011">
    <property type="protein sequence ID" value="CAG8588656.1"/>
    <property type="molecule type" value="Genomic_DNA"/>
</dbReference>
<dbReference type="AlphaFoldDB" id="A0A9N9GAK8"/>
<dbReference type="GO" id="GO:0005634">
    <property type="term" value="C:nucleus"/>
    <property type="evidence" value="ECO:0007669"/>
    <property type="project" value="UniProtKB-SubCell"/>
</dbReference>
<dbReference type="PROSITE" id="PS51204">
    <property type="entry name" value="HSA"/>
    <property type="match status" value="1"/>
</dbReference>
<accession>A0A9N9GAK8</accession>
<dbReference type="GO" id="GO:0006281">
    <property type="term" value="P:DNA repair"/>
    <property type="evidence" value="ECO:0007669"/>
    <property type="project" value="TreeGrafter"/>
</dbReference>
<evidence type="ECO:0000256" key="2">
    <source>
        <dbReference type="ARBA" id="ARBA00023242"/>
    </source>
</evidence>
<comment type="subcellular location">
    <subcellularLocation>
        <location evidence="1">Nucleus</location>
    </subcellularLocation>
</comment>
<evidence type="ECO:0000313" key="6">
    <source>
        <dbReference type="Proteomes" id="UP000789739"/>
    </source>
</evidence>
<protein>
    <submittedName>
        <fullName evidence="5">4949_t:CDS:1</fullName>
    </submittedName>
</protein>
<evidence type="ECO:0000313" key="5">
    <source>
        <dbReference type="EMBL" id="CAG8588656.1"/>
    </source>
</evidence>
<reference evidence="5" key="1">
    <citation type="submission" date="2021-06" db="EMBL/GenBank/DDBJ databases">
        <authorList>
            <person name="Kallberg Y."/>
            <person name="Tangrot J."/>
            <person name="Rosling A."/>
        </authorList>
    </citation>
    <scope>NUCLEOTIDE SEQUENCE</scope>
    <source>
        <strain evidence="5">BR232B</strain>
    </source>
</reference>